<keyword evidence="1" id="KW-1133">Transmembrane helix</keyword>
<evidence type="ECO:0000256" key="1">
    <source>
        <dbReference type="SAM" id="Phobius"/>
    </source>
</evidence>
<keyword evidence="3" id="KW-1185">Reference proteome</keyword>
<evidence type="ECO:0000313" key="3">
    <source>
        <dbReference type="Proteomes" id="UP001175228"/>
    </source>
</evidence>
<sequence length="135" mass="15594">MIGGYIDILLAYFFSNYNKFTHSYRSAYNIHYSFMETFVLMIAIAFGYTLYVEIKAYSIHNFQSTLQIKTLLCSLLSVAAASDFILALAVWYYLYKYKQLINFSNTSTIIFNLMCLIIISGLATSILYGLIHLYM</sequence>
<keyword evidence="1" id="KW-0812">Transmembrane</keyword>
<keyword evidence="1" id="KW-0472">Membrane</keyword>
<dbReference type="AlphaFoldDB" id="A0AA39QRN2"/>
<dbReference type="EMBL" id="JAUEPU010000001">
    <property type="protein sequence ID" value="KAK0506483.1"/>
    <property type="molecule type" value="Genomic_DNA"/>
</dbReference>
<reference evidence="2" key="1">
    <citation type="submission" date="2023-06" db="EMBL/GenBank/DDBJ databases">
        <authorList>
            <consortium name="Lawrence Berkeley National Laboratory"/>
            <person name="Ahrendt S."/>
            <person name="Sahu N."/>
            <person name="Indic B."/>
            <person name="Wong-Bajracharya J."/>
            <person name="Merenyi Z."/>
            <person name="Ke H.-M."/>
            <person name="Monk M."/>
            <person name="Kocsube S."/>
            <person name="Drula E."/>
            <person name="Lipzen A."/>
            <person name="Balint B."/>
            <person name="Henrissat B."/>
            <person name="Andreopoulos B."/>
            <person name="Martin F.M."/>
            <person name="Harder C.B."/>
            <person name="Rigling D."/>
            <person name="Ford K.L."/>
            <person name="Foster G.D."/>
            <person name="Pangilinan J."/>
            <person name="Papanicolaou A."/>
            <person name="Barry K."/>
            <person name="LaButti K."/>
            <person name="Viragh M."/>
            <person name="Koriabine M."/>
            <person name="Yan M."/>
            <person name="Riley R."/>
            <person name="Champramary S."/>
            <person name="Plett K.L."/>
            <person name="Tsai I.J."/>
            <person name="Slot J."/>
            <person name="Sipos G."/>
            <person name="Plett J."/>
            <person name="Nagy L.G."/>
            <person name="Grigoriev I.V."/>
        </authorList>
    </citation>
    <scope>NUCLEOTIDE SEQUENCE</scope>
    <source>
        <strain evidence="2">HWK02</strain>
    </source>
</reference>
<protein>
    <submittedName>
        <fullName evidence="2">Uncharacterized protein</fullName>
    </submittedName>
</protein>
<feature type="transmembrane region" description="Helical" evidence="1">
    <location>
        <begin position="109"/>
        <end position="131"/>
    </location>
</feature>
<gene>
    <name evidence="2" type="ORF">EDD18DRAFT_1097765</name>
</gene>
<organism evidence="2 3">
    <name type="scientific">Armillaria luteobubalina</name>
    <dbReference type="NCBI Taxonomy" id="153913"/>
    <lineage>
        <taxon>Eukaryota</taxon>
        <taxon>Fungi</taxon>
        <taxon>Dikarya</taxon>
        <taxon>Basidiomycota</taxon>
        <taxon>Agaricomycotina</taxon>
        <taxon>Agaricomycetes</taxon>
        <taxon>Agaricomycetidae</taxon>
        <taxon>Agaricales</taxon>
        <taxon>Marasmiineae</taxon>
        <taxon>Physalacriaceae</taxon>
        <taxon>Armillaria</taxon>
    </lineage>
</organism>
<proteinExistence type="predicted"/>
<comment type="caution">
    <text evidence="2">The sequence shown here is derived from an EMBL/GenBank/DDBJ whole genome shotgun (WGS) entry which is preliminary data.</text>
</comment>
<evidence type="ECO:0000313" key="2">
    <source>
        <dbReference type="EMBL" id="KAK0506483.1"/>
    </source>
</evidence>
<feature type="transmembrane region" description="Helical" evidence="1">
    <location>
        <begin position="71"/>
        <end position="94"/>
    </location>
</feature>
<dbReference type="Proteomes" id="UP001175228">
    <property type="component" value="Unassembled WGS sequence"/>
</dbReference>
<name>A0AA39QRN2_9AGAR</name>
<accession>A0AA39QRN2</accession>
<feature type="transmembrane region" description="Helical" evidence="1">
    <location>
        <begin position="30"/>
        <end position="51"/>
    </location>
</feature>